<dbReference type="PROSITE" id="PS50283">
    <property type="entry name" value="NA_SOLUT_SYMP_3"/>
    <property type="match status" value="1"/>
</dbReference>
<protein>
    <recommendedName>
        <fullName evidence="15">Sodium-coupled monocarboxylate transporter 1</fullName>
    </recommendedName>
</protein>
<dbReference type="PANTHER" id="PTHR42985">
    <property type="entry name" value="SODIUM-COUPLED MONOCARBOXYLATE TRANSPORTER"/>
    <property type="match status" value="1"/>
</dbReference>
<feature type="transmembrane region" description="Helical" evidence="12">
    <location>
        <begin position="165"/>
        <end position="187"/>
    </location>
</feature>
<evidence type="ECO:0000256" key="4">
    <source>
        <dbReference type="ARBA" id="ARBA00022475"/>
    </source>
</evidence>
<sequence>MDVNTTTTEGNDLLFGWLDYTLFGGMLAVSSIIGIYFGCFGSKQSTKAEYLLGNKSMSIFPIAMSLTASHISGITLLGAPSEMYTYGTQYWMICLASSIVCVIVGLAYLPVFYTLQLTSTYEYLELRFNASIRMVASFIFTLSQILFIPVVVYVPALAFGQVSGINIHLITPAVSIICIFYTTLGGLKAVVWTDTLQQIIMMVSSVVVIFLGVIAVGGLDKMWQINLEGDRIEFFNMDPNPFLRNTFWTVTIGMTFIWTSHCGVNQRHDAEISGSPQSEICKMVPVDFCCGDSLV</sequence>
<evidence type="ECO:0000256" key="5">
    <source>
        <dbReference type="ARBA" id="ARBA00022692"/>
    </source>
</evidence>
<comment type="subcellular location">
    <subcellularLocation>
        <location evidence="1">Cell membrane</location>
        <topology evidence="1">Multi-pass membrane protein</topology>
    </subcellularLocation>
</comment>
<keyword evidence="10" id="KW-0739">Sodium transport</keyword>
<feature type="transmembrane region" description="Helical" evidence="12">
    <location>
        <begin position="20"/>
        <end position="39"/>
    </location>
</feature>
<keyword evidence="7" id="KW-0915">Sodium</keyword>
<accession>A0AAD7ZKW9</accession>
<keyword evidence="8" id="KW-0406">Ion transport</keyword>
<feature type="transmembrane region" description="Helical" evidence="12">
    <location>
        <begin position="90"/>
        <end position="113"/>
    </location>
</feature>
<evidence type="ECO:0000256" key="6">
    <source>
        <dbReference type="ARBA" id="ARBA00022989"/>
    </source>
</evidence>
<keyword evidence="4" id="KW-1003">Cell membrane</keyword>
<dbReference type="GO" id="GO:0015293">
    <property type="term" value="F:symporter activity"/>
    <property type="evidence" value="ECO:0007669"/>
    <property type="project" value="TreeGrafter"/>
</dbReference>
<evidence type="ECO:0000256" key="3">
    <source>
        <dbReference type="ARBA" id="ARBA00022448"/>
    </source>
</evidence>
<keyword evidence="3" id="KW-0813">Transport</keyword>
<dbReference type="InterPro" id="IPR051163">
    <property type="entry name" value="Sodium:Solute_Symporter_SSF"/>
</dbReference>
<name>A0AAD7ZKW9_DIPPU</name>
<dbReference type="InterPro" id="IPR001734">
    <property type="entry name" value="Na/solute_symporter"/>
</dbReference>
<proteinExistence type="inferred from homology"/>
<evidence type="ECO:0000256" key="12">
    <source>
        <dbReference type="SAM" id="Phobius"/>
    </source>
</evidence>
<evidence type="ECO:0000256" key="2">
    <source>
        <dbReference type="ARBA" id="ARBA00006434"/>
    </source>
</evidence>
<dbReference type="Pfam" id="PF00474">
    <property type="entry name" value="SSF"/>
    <property type="match status" value="1"/>
</dbReference>
<evidence type="ECO:0000256" key="10">
    <source>
        <dbReference type="ARBA" id="ARBA00023201"/>
    </source>
</evidence>
<evidence type="ECO:0000256" key="1">
    <source>
        <dbReference type="ARBA" id="ARBA00004651"/>
    </source>
</evidence>
<comment type="similarity">
    <text evidence="2 11">Belongs to the sodium:solute symporter (SSF) (TC 2.A.21) family.</text>
</comment>
<evidence type="ECO:0000256" key="11">
    <source>
        <dbReference type="RuleBase" id="RU362091"/>
    </source>
</evidence>
<feature type="transmembrane region" description="Helical" evidence="12">
    <location>
        <begin position="134"/>
        <end position="159"/>
    </location>
</feature>
<keyword evidence="5 12" id="KW-0812">Transmembrane</keyword>
<dbReference type="PANTHER" id="PTHR42985:SF21">
    <property type="entry name" value="SODIUM-DEPENDENT MULTIVITAMIN TRANSPORTER-LIKE PROTEIN"/>
    <property type="match status" value="1"/>
</dbReference>
<dbReference type="AlphaFoldDB" id="A0AAD7ZKW9"/>
<feature type="transmembrane region" description="Helical" evidence="12">
    <location>
        <begin position="59"/>
        <end position="78"/>
    </location>
</feature>
<evidence type="ECO:0000313" key="14">
    <source>
        <dbReference type="Proteomes" id="UP001233999"/>
    </source>
</evidence>
<evidence type="ECO:0000256" key="8">
    <source>
        <dbReference type="ARBA" id="ARBA00023065"/>
    </source>
</evidence>
<evidence type="ECO:0000256" key="7">
    <source>
        <dbReference type="ARBA" id="ARBA00023053"/>
    </source>
</evidence>
<keyword evidence="6 12" id="KW-1133">Transmembrane helix</keyword>
<dbReference type="Gene3D" id="1.20.1730.10">
    <property type="entry name" value="Sodium/glucose cotransporter"/>
    <property type="match status" value="1"/>
</dbReference>
<dbReference type="GO" id="GO:0005886">
    <property type="term" value="C:plasma membrane"/>
    <property type="evidence" value="ECO:0007669"/>
    <property type="project" value="UniProtKB-SubCell"/>
</dbReference>
<evidence type="ECO:0000256" key="9">
    <source>
        <dbReference type="ARBA" id="ARBA00023136"/>
    </source>
</evidence>
<evidence type="ECO:0000313" key="13">
    <source>
        <dbReference type="EMBL" id="KAJ9582262.1"/>
    </source>
</evidence>
<dbReference type="EMBL" id="JASPKZ010007815">
    <property type="protein sequence ID" value="KAJ9582262.1"/>
    <property type="molecule type" value="Genomic_DNA"/>
</dbReference>
<reference evidence="13" key="1">
    <citation type="journal article" date="2023" name="IScience">
        <title>Live-bearing cockroach genome reveals convergent evolutionary mechanisms linked to viviparity in insects and beyond.</title>
        <authorList>
            <person name="Fouks B."/>
            <person name="Harrison M.C."/>
            <person name="Mikhailova A.A."/>
            <person name="Marchal E."/>
            <person name="English S."/>
            <person name="Carruthers M."/>
            <person name="Jennings E.C."/>
            <person name="Chiamaka E.L."/>
            <person name="Frigard R.A."/>
            <person name="Pippel M."/>
            <person name="Attardo G.M."/>
            <person name="Benoit J.B."/>
            <person name="Bornberg-Bauer E."/>
            <person name="Tobe S.S."/>
        </authorList>
    </citation>
    <scope>NUCLEOTIDE SEQUENCE</scope>
    <source>
        <strain evidence="13">Stay&amp;Tobe</strain>
    </source>
</reference>
<dbReference type="Proteomes" id="UP001233999">
    <property type="component" value="Unassembled WGS sequence"/>
</dbReference>
<dbReference type="InterPro" id="IPR038377">
    <property type="entry name" value="Na/Glc_symporter_sf"/>
</dbReference>
<keyword evidence="14" id="KW-1185">Reference proteome</keyword>
<organism evidence="13 14">
    <name type="scientific">Diploptera punctata</name>
    <name type="common">Pacific beetle cockroach</name>
    <dbReference type="NCBI Taxonomy" id="6984"/>
    <lineage>
        <taxon>Eukaryota</taxon>
        <taxon>Metazoa</taxon>
        <taxon>Ecdysozoa</taxon>
        <taxon>Arthropoda</taxon>
        <taxon>Hexapoda</taxon>
        <taxon>Insecta</taxon>
        <taxon>Pterygota</taxon>
        <taxon>Neoptera</taxon>
        <taxon>Polyneoptera</taxon>
        <taxon>Dictyoptera</taxon>
        <taxon>Blattodea</taxon>
        <taxon>Blaberoidea</taxon>
        <taxon>Blaberidae</taxon>
        <taxon>Diplopterinae</taxon>
        <taxon>Diploptera</taxon>
    </lineage>
</organism>
<comment type="caution">
    <text evidence="13">The sequence shown here is derived from an EMBL/GenBank/DDBJ whole genome shotgun (WGS) entry which is preliminary data.</text>
</comment>
<reference evidence="13" key="2">
    <citation type="submission" date="2023-05" db="EMBL/GenBank/DDBJ databases">
        <authorList>
            <person name="Fouks B."/>
        </authorList>
    </citation>
    <scope>NUCLEOTIDE SEQUENCE</scope>
    <source>
        <strain evidence="13">Stay&amp;Tobe</strain>
        <tissue evidence="13">Testes</tissue>
    </source>
</reference>
<dbReference type="GO" id="GO:0006814">
    <property type="term" value="P:sodium ion transport"/>
    <property type="evidence" value="ECO:0007669"/>
    <property type="project" value="UniProtKB-KW"/>
</dbReference>
<feature type="transmembrane region" description="Helical" evidence="12">
    <location>
        <begin position="199"/>
        <end position="219"/>
    </location>
</feature>
<keyword evidence="9 12" id="KW-0472">Membrane</keyword>
<evidence type="ECO:0008006" key="15">
    <source>
        <dbReference type="Google" id="ProtNLM"/>
    </source>
</evidence>
<gene>
    <name evidence="13" type="ORF">L9F63_003391</name>
</gene>